<dbReference type="InterPro" id="IPR051465">
    <property type="entry name" value="Cell_Envelope_Struct_Comp"/>
</dbReference>
<name>A0ABY8UXW2_9BACI</name>
<dbReference type="Gene3D" id="2.60.40.1220">
    <property type="match status" value="1"/>
</dbReference>
<reference evidence="3 4" key="1">
    <citation type="submission" date="2023-05" db="EMBL/GenBank/DDBJ databases">
        <title>Comparative genomics reveals the evidence of polycyclic aromatic hydrocarbons degradation in moderately halophilic genus Pontibacillus.</title>
        <authorList>
            <person name="Yang H."/>
            <person name="Qian Z."/>
        </authorList>
    </citation>
    <scope>NUCLEOTIDE SEQUENCE [LARGE SCALE GENOMIC DNA]</scope>
    <source>
        <strain evidence="4">HN14</strain>
    </source>
</reference>
<protein>
    <submittedName>
        <fullName evidence="3">S-layer homology domain-containing protein</fullName>
    </submittedName>
</protein>
<dbReference type="RefSeq" id="WP_231419140.1">
    <property type="nucleotide sequence ID" value="NZ_CP126446.1"/>
</dbReference>
<dbReference type="PANTHER" id="PTHR43308">
    <property type="entry name" value="OUTER MEMBRANE PROTEIN ALPHA-RELATED"/>
    <property type="match status" value="1"/>
</dbReference>
<dbReference type="Pfam" id="PF00395">
    <property type="entry name" value="SLH"/>
    <property type="match status" value="3"/>
</dbReference>
<dbReference type="Pfam" id="PF13205">
    <property type="entry name" value="Big_5"/>
    <property type="match status" value="1"/>
</dbReference>
<gene>
    <name evidence="3" type="ORF">QNI29_02220</name>
</gene>
<evidence type="ECO:0000313" key="3">
    <source>
        <dbReference type="EMBL" id="WIF98505.1"/>
    </source>
</evidence>
<dbReference type="PANTHER" id="PTHR43308:SF5">
    <property type="entry name" value="S-LAYER PROTEIN _ PEPTIDOGLYCAN ENDO-BETA-N-ACETYLGLUCOSAMINIDASE"/>
    <property type="match status" value="1"/>
</dbReference>
<feature type="domain" description="SLH" evidence="2">
    <location>
        <begin position="149"/>
        <end position="207"/>
    </location>
</feature>
<proteinExistence type="predicted"/>
<organism evidence="3 4">
    <name type="scientific">Pontibacillus chungwhensis</name>
    <dbReference type="NCBI Taxonomy" id="265426"/>
    <lineage>
        <taxon>Bacteria</taxon>
        <taxon>Bacillati</taxon>
        <taxon>Bacillota</taxon>
        <taxon>Bacilli</taxon>
        <taxon>Bacillales</taxon>
        <taxon>Bacillaceae</taxon>
        <taxon>Pontibacillus</taxon>
    </lineage>
</organism>
<feature type="domain" description="SLH" evidence="2">
    <location>
        <begin position="85"/>
        <end position="148"/>
    </location>
</feature>
<evidence type="ECO:0000313" key="4">
    <source>
        <dbReference type="Proteomes" id="UP001236652"/>
    </source>
</evidence>
<dbReference type="InterPro" id="IPR001119">
    <property type="entry name" value="SLH_dom"/>
</dbReference>
<sequence length="856" mass="95976">MRLRSIIVALIVGLLFLTSTERVIAEEDQDFQDLVRFDEEIHYLRDSGVVNGFTDTLFYPKAPIKRIDAVRMIMRELDPDLETVEDPGFTDVSKDHDAYKAVAKAKELGIIDGMGDGTFQPEGKLTRAQMAKILVNAYKLEGTYEESFEDLSEDYWGYSYISTLAHHKITIGYTDGTFRPTKEISRQNFSAFLARHLNDYFKPNQETPELSVEAVNNTTVRLTFDQPVSHVKTSGAIEGIRYGMDVKGYESITKVNDSVYEVHFPFPLYEYQEFMIDYGQITQGTTFIEDEDGNPLRGGVYPFSHEDTTPPEVTGMTYKDQNEIVVSFSEQVQELQAGDHIRYALSSEEHGNMAINHATLNEKGDKVTLETASSLTGSQTFTLFVNGIVDYSQNENEMEPQSITETFSSMEKAPLVDFTWLSPDSTDVSLQDSQTAYILFVEEMEESALLDQSHYNVQTKDGDRLSADEFTLSHVADHQGVLIESKNDSIAGGTVVVSGIPNHSGQVMRETTAHIPEQPTKPALEDIVIDDDGHIHLRFNQKLKEADFRDFAVSVNDEPYRETEMSMSTLTNKRGKGTINLYPLLPIDESEIADGLLRVQSVQNAAVDPSTQEETSGTKTLLGEQVDLEPVVVLDSSKPKLMRKPDSIATRDFNENGNIDHIQLFFQEPIDPNSVHKDQFEVEGYTITDVKVGGRVTDYEELDSYTADRLVQITVQELEEVDGYKQPKVTVREGLRDLAGNVFDGVENKEAKDRVQPMIFVVGDQANDTVTVIFSEPIGSGIEEVHLSDGAIYDTSTAIKLYNEGFEDPIGLAFETIAVDDLYSVEYIIEPNTITDVHGNYVEEGTYPIYPIENMQ</sequence>
<dbReference type="InterPro" id="IPR032812">
    <property type="entry name" value="SbsA_Ig"/>
</dbReference>
<dbReference type="Proteomes" id="UP001236652">
    <property type="component" value="Chromosome"/>
</dbReference>
<dbReference type="EMBL" id="CP126446">
    <property type="protein sequence ID" value="WIF98505.1"/>
    <property type="molecule type" value="Genomic_DNA"/>
</dbReference>
<dbReference type="InterPro" id="IPR014755">
    <property type="entry name" value="Cu-Rt/internalin_Ig-like"/>
</dbReference>
<keyword evidence="4" id="KW-1185">Reference proteome</keyword>
<evidence type="ECO:0000256" key="1">
    <source>
        <dbReference type="ARBA" id="ARBA00022729"/>
    </source>
</evidence>
<dbReference type="PROSITE" id="PS51272">
    <property type="entry name" value="SLH"/>
    <property type="match status" value="2"/>
</dbReference>
<evidence type="ECO:0000259" key="2">
    <source>
        <dbReference type="PROSITE" id="PS51272"/>
    </source>
</evidence>
<keyword evidence="1" id="KW-0732">Signal</keyword>
<accession>A0ABY8UXW2</accession>